<keyword evidence="1" id="KW-0813">Transport</keyword>
<name>A0A0P7KHE5_9RHOB</name>
<dbReference type="STRING" id="154981.AKJ29_01455"/>
<dbReference type="SMART" id="SM00382">
    <property type="entry name" value="AAA"/>
    <property type="match status" value="1"/>
</dbReference>
<dbReference type="InterPro" id="IPR050093">
    <property type="entry name" value="ABC_SmlMolc_Importer"/>
</dbReference>
<evidence type="ECO:0000256" key="2">
    <source>
        <dbReference type="ARBA" id="ARBA00022741"/>
    </source>
</evidence>
<dbReference type="EMBL" id="LKBA01000009">
    <property type="protein sequence ID" value="KPN62833.1"/>
    <property type="molecule type" value="Genomic_DNA"/>
</dbReference>
<dbReference type="GO" id="GO:0016887">
    <property type="term" value="F:ATP hydrolysis activity"/>
    <property type="evidence" value="ECO:0007669"/>
    <property type="project" value="InterPro"/>
</dbReference>
<dbReference type="PANTHER" id="PTHR42781">
    <property type="entry name" value="SPERMIDINE/PUTRESCINE IMPORT ATP-BINDING PROTEIN POTA"/>
    <property type="match status" value="1"/>
</dbReference>
<dbReference type="InterPro" id="IPR003439">
    <property type="entry name" value="ABC_transporter-like_ATP-bd"/>
</dbReference>
<evidence type="ECO:0000256" key="3">
    <source>
        <dbReference type="ARBA" id="ARBA00022840"/>
    </source>
</evidence>
<protein>
    <submittedName>
        <fullName evidence="5">ABC transporter ATP-binding protein</fullName>
    </submittedName>
</protein>
<dbReference type="Gene3D" id="3.40.50.300">
    <property type="entry name" value="P-loop containing nucleotide triphosphate hydrolases"/>
    <property type="match status" value="1"/>
</dbReference>
<evidence type="ECO:0000313" key="6">
    <source>
        <dbReference type="Proteomes" id="UP000050471"/>
    </source>
</evidence>
<sequence>MKDKSMGLSLNRVEITHNKTPLVSLDRHISPGEVLTLMGPSGVGKSTLLSAVIGSLAPAFDLRGRIILNGEDITDRPPHLRRIGILFQDALLFPHLSVGGNLAFGLAPGGRREQRRATVEHALAQVGLEGFADRDPATLSGGQRARVALMRVLLSRPRALLLDEPFSGLDETLRHQIRAVVFEQARSQNLPVLMVTHDREDALAAAGSLVVLGENSSKNSL</sequence>
<dbReference type="GO" id="GO:0005524">
    <property type="term" value="F:ATP binding"/>
    <property type="evidence" value="ECO:0007669"/>
    <property type="project" value="UniProtKB-KW"/>
</dbReference>
<evidence type="ECO:0000313" key="5">
    <source>
        <dbReference type="EMBL" id="KPN62833.1"/>
    </source>
</evidence>
<dbReference type="Proteomes" id="UP000050471">
    <property type="component" value="Unassembled WGS sequence"/>
</dbReference>
<proteinExistence type="predicted"/>
<keyword evidence="2" id="KW-0547">Nucleotide-binding</keyword>
<gene>
    <name evidence="5" type="ORF">AKJ29_01455</name>
</gene>
<dbReference type="SUPFAM" id="SSF52540">
    <property type="entry name" value="P-loop containing nucleoside triphosphate hydrolases"/>
    <property type="match status" value="1"/>
</dbReference>
<keyword evidence="6" id="KW-1185">Reference proteome</keyword>
<feature type="domain" description="ABC transporter" evidence="4">
    <location>
        <begin position="1"/>
        <end position="221"/>
    </location>
</feature>
<dbReference type="InterPro" id="IPR003593">
    <property type="entry name" value="AAA+_ATPase"/>
</dbReference>
<evidence type="ECO:0000259" key="4">
    <source>
        <dbReference type="PROSITE" id="PS50893"/>
    </source>
</evidence>
<comment type="caution">
    <text evidence="5">The sequence shown here is derived from an EMBL/GenBank/DDBJ whole genome shotgun (WGS) entry which is preliminary data.</text>
</comment>
<keyword evidence="3 5" id="KW-0067">ATP-binding</keyword>
<dbReference type="InterPro" id="IPR027417">
    <property type="entry name" value="P-loop_NTPase"/>
</dbReference>
<dbReference type="AlphaFoldDB" id="A0A0P7KHE5"/>
<organism evidence="5 6">
    <name type="scientific">Aliiroseovarius crassostreae</name>
    <dbReference type="NCBI Taxonomy" id="154981"/>
    <lineage>
        <taxon>Bacteria</taxon>
        <taxon>Pseudomonadati</taxon>
        <taxon>Pseudomonadota</taxon>
        <taxon>Alphaproteobacteria</taxon>
        <taxon>Rhodobacterales</taxon>
        <taxon>Paracoccaceae</taxon>
        <taxon>Aliiroseovarius</taxon>
    </lineage>
</organism>
<dbReference type="PANTHER" id="PTHR42781:SF4">
    <property type="entry name" value="SPERMIDINE_PUTRESCINE IMPORT ATP-BINDING PROTEIN POTA"/>
    <property type="match status" value="1"/>
</dbReference>
<evidence type="ECO:0000256" key="1">
    <source>
        <dbReference type="ARBA" id="ARBA00022448"/>
    </source>
</evidence>
<reference evidence="5 6" key="1">
    <citation type="submission" date="2015-09" db="EMBL/GenBank/DDBJ databases">
        <title>Draft genome sequence of Aliiroseovarius crassostreae CV919-312TSm, the causative agent of Roseovarius Oyster Disease (formerly Juvenile Oyster Disease).</title>
        <authorList>
            <person name="Kessner L."/>
            <person name="Spinard E."/>
            <person name="Nelson D."/>
        </authorList>
    </citation>
    <scope>NUCLEOTIDE SEQUENCE [LARGE SCALE GENOMIC DNA]</scope>
    <source>
        <strain evidence="5 6">CV919-312</strain>
    </source>
</reference>
<dbReference type="OrthoDB" id="9802264at2"/>
<dbReference type="Pfam" id="PF00005">
    <property type="entry name" value="ABC_tran"/>
    <property type="match status" value="1"/>
</dbReference>
<accession>A0A0P7KHE5</accession>
<dbReference type="PROSITE" id="PS50893">
    <property type="entry name" value="ABC_TRANSPORTER_2"/>
    <property type="match status" value="1"/>
</dbReference>